<dbReference type="SUPFAM" id="SSF69360">
    <property type="entry name" value="Cell wall binding repeat"/>
    <property type="match status" value="1"/>
</dbReference>
<dbReference type="PANTHER" id="PTHR37841:SF1">
    <property type="entry name" value="DUF3298 DOMAIN-CONTAINING PROTEIN"/>
    <property type="match status" value="1"/>
</dbReference>
<name>A0AAU9CJL9_9BACT</name>
<dbReference type="AlphaFoldDB" id="A0AAU9CJL9"/>
<keyword evidence="2" id="KW-1185">Reference proteome</keyword>
<dbReference type="PANTHER" id="PTHR37841">
    <property type="entry name" value="GLR2918 PROTEIN"/>
    <property type="match status" value="1"/>
</dbReference>
<reference evidence="1 2" key="1">
    <citation type="submission" date="2021-12" db="EMBL/GenBank/DDBJ databases">
        <title>Genome sequencing of bacteria with rrn-lacking chromosome and rrn-plasmid.</title>
        <authorList>
            <person name="Anda M."/>
            <person name="Iwasaki W."/>
        </authorList>
    </citation>
    <scope>NUCLEOTIDE SEQUENCE [LARGE SCALE GENOMIC DNA]</scope>
    <source>
        <strain evidence="1 2">DSM 100852</strain>
    </source>
</reference>
<dbReference type="EMBL" id="AP025314">
    <property type="protein sequence ID" value="BDD08178.1"/>
    <property type="molecule type" value="Genomic_DNA"/>
</dbReference>
<organism evidence="1 2">
    <name type="scientific">Fulvitalea axinellae</name>
    <dbReference type="NCBI Taxonomy" id="1182444"/>
    <lineage>
        <taxon>Bacteria</taxon>
        <taxon>Pseudomonadati</taxon>
        <taxon>Bacteroidota</taxon>
        <taxon>Cytophagia</taxon>
        <taxon>Cytophagales</taxon>
        <taxon>Persicobacteraceae</taxon>
        <taxon>Fulvitalea</taxon>
    </lineage>
</organism>
<evidence type="ECO:0008006" key="3">
    <source>
        <dbReference type="Google" id="ProtNLM"/>
    </source>
</evidence>
<evidence type="ECO:0000313" key="2">
    <source>
        <dbReference type="Proteomes" id="UP001348817"/>
    </source>
</evidence>
<sequence length="780" mass="88171">MGRGYFRPFDTDMKLMTFSDKDTFVSGKSKVLRHNSLKDCKAVSLLAMVFSMLSFLACGANAGDYKVFEDHGKKGISNASGKVLIPAEYEDLGWADDKVPAVWEGVVAYRKDGKWGLVNLRNKRLTSAKYERFLPFRNGILVAERKSPNGLNLQGLVSVKGEEISAFEYLDLEASGNLLLGRRQVGLEYLHGAFDTKGTVKVSFLYRGIRDLDRRYLAVKNSEGKEAIFGRDGKRVSDFFADSLGVFFGKKAVFTQNGMAGVVTDEGQIALQPKYKEIDLADSLFLPFPEWEIKTPEKSVLGSCLMDSLSPAGEGFYLGVRGNRMFLLSDKADEIGGAVASELGNVAYGALVYRDSAFFGLMDSDGNKMTEAKYHQIIRQGGFMLAKRYGSRRYVIDILNSKGKAVGPKGFSDFRVLNRDYIAVKRGRFWGVYGQDGLEKISCKYDSVYHKRKGLFKVGYWGKQGYLDNQEKWVLSPREGDVEYDTVAGNYEILYEGEFRLLTPAGKELFSSEDKVEAHPLGYLVTDKKGRQGLVNRKGQWIVWQEYEKIRTLRAGSAFALRKAGKERLLLADDYKMPLSRRLNVTDLKPYSGDWVGVKVGDKYGFYDEQGRMRISYRYEDVGSCVNQRCAVRLMGKWGFVDENEKLVVQPWFDQAWDFTYGTAKVRKENTFGIVDKDGDYVIPVEYDEVQKVMGGGIVRKGKKYGFFNAKGQHVLSTRFDFAEPIGERWIKVGKDGEYGVIDHRGLWLFPMMYEEVRFDANAKVFMLKKHPEAVEAPKI</sequence>
<evidence type="ECO:0000313" key="1">
    <source>
        <dbReference type="EMBL" id="BDD08178.1"/>
    </source>
</evidence>
<proteinExistence type="predicted"/>
<dbReference type="Proteomes" id="UP001348817">
    <property type="component" value="Chromosome"/>
</dbReference>
<dbReference type="InterPro" id="IPR032774">
    <property type="entry name" value="WG_beta_rep"/>
</dbReference>
<dbReference type="Pfam" id="PF14903">
    <property type="entry name" value="WG_beta_rep"/>
    <property type="match status" value="3"/>
</dbReference>
<accession>A0AAU9CJL9</accession>
<protein>
    <recommendedName>
        <fullName evidence="3">WG repeat-containing protein</fullName>
    </recommendedName>
</protein>
<dbReference type="KEGG" id="fax:FUAX_06100"/>
<gene>
    <name evidence="1" type="ORF">FUAX_06100</name>
</gene>